<feature type="non-terminal residue" evidence="1">
    <location>
        <position position="93"/>
    </location>
</feature>
<gene>
    <name evidence="1" type="ORF">LCGC14_1730740</name>
</gene>
<dbReference type="EMBL" id="LAZR01015703">
    <property type="protein sequence ID" value="KKM07750.1"/>
    <property type="molecule type" value="Genomic_DNA"/>
</dbReference>
<organism evidence="1">
    <name type="scientific">marine sediment metagenome</name>
    <dbReference type="NCBI Taxonomy" id="412755"/>
    <lineage>
        <taxon>unclassified sequences</taxon>
        <taxon>metagenomes</taxon>
        <taxon>ecological metagenomes</taxon>
    </lineage>
</organism>
<accession>A0A0F9H9P7</accession>
<name>A0A0F9H9P7_9ZZZZ</name>
<comment type="caution">
    <text evidence="1">The sequence shown here is derived from an EMBL/GenBank/DDBJ whole genome shotgun (WGS) entry which is preliminary data.</text>
</comment>
<proteinExistence type="predicted"/>
<dbReference type="AlphaFoldDB" id="A0A0F9H9P7"/>
<sequence>MIECFGIYIGDETDCFWNNRNGWSVVHACKHPCHCYAVGYKGNLHSNHPSYLIFRRESHLVLNLVDMDRLDNRFMHPIIMAFYSFMDEMEGQK</sequence>
<protein>
    <submittedName>
        <fullName evidence="1">Uncharacterized protein</fullName>
    </submittedName>
</protein>
<evidence type="ECO:0000313" key="1">
    <source>
        <dbReference type="EMBL" id="KKM07750.1"/>
    </source>
</evidence>
<reference evidence="1" key="1">
    <citation type="journal article" date="2015" name="Nature">
        <title>Complex archaea that bridge the gap between prokaryotes and eukaryotes.</title>
        <authorList>
            <person name="Spang A."/>
            <person name="Saw J.H."/>
            <person name="Jorgensen S.L."/>
            <person name="Zaremba-Niedzwiedzka K."/>
            <person name="Martijn J."/>
            <person name="Lind A.E."/>
            <person name="van Eijk R."/>
            <person name="Schleper C."/>
            <person name="Guy L."/>
            <person name="Ettema T.J."/>
        </authorList>
    </citation>
    <scope>NUCLEOTIDE SEQUENCE</scope>
</reference>